<evidence type="ECO:0000256" key="3">
    <source>
        <dbReference type="ARBA" id="ARBA00022692"/>
    </source>
</evidence>
<dbReference type="HAMAP" id="MF_00599">
    <property type="entry name" value="FtsB"/>
    <property type="match status" value="1"/>
</dbReference>
<dbReference type="RefSeq" id="WP_028461876.1">
    <property type="nucleotide sequence ID" value="NZ_FSRO01000001.1"/>
</dbReference>
<protein>
    <recommendedName>
        <fullName evidence="7">Cell division protein FtsB</fullName>
    </recommendedName>
</protein>
<dbReference type="eggNOG" id="COG2919">
    <property type="taxonomic scope" value="Bacteria"/>
</dbReference>
<dbReference type="GO" id="GO:0030428">
    <property type="term" value="C:cell septum"/>
    <property type="evidence" value="ECO:0007669"/>
    <property type="project" value="TreeGrafter"/>
</dbReference>
<comment type="subunit">
    <text evidence="7">Part of a complex composed of FtsB, FtsL and FtsQ.</text>
</comment>
<keyword evidence="6 7" id="KW-0131">Cell cycle</keyword>
<keyword evidence="7" id="KW-0175">Coiled coil</keyword>
<evidence type="ECO:0000256" key="4">
    <source>
        <dbReference type="ARBA" id="ARBA00022989"/>
    </source>
</evidence>
<evidence type="ECO:0000256" key="2">
    <source>
        <dbReference type="ARBA" id="ARBA00022618"/>
    </source>
</evidence>
<dbReference type="STRING" id="44575.SAMN05216419_102621"/>
<dbReference type="GO" id="GO:0032153">
    <property type="term" value="C:cell division site"/>
    <property type="evidence" value="ECO:0007669"/>
    <property type="project" value="UniProtKB-UniRule"/>
</dbReference>
<dbReference type="InterPro" id="IPR007060">
    <property type="entry name" value="FtsL/DivIC"/>
</dbReference>
<dbReference type="PANTHER" id="PTHR37485:SF1">
    <property type="entry name" value="CELL DIVISION PROTEIN FTSB"/>
    <property type="match status" value="1"/>
</dbReference>
<keyword evidence="5 7" id="KW-0472">Membrane</keyword>
<comment type="subcellular location">
    <subcellularLocation>
        <location evidence="7">Cell inner membrane</location>
        <topology evidence="7">Single-pass type II membrane protein</topology>
    </subcellularLocation>
    <text evidence="7">Localizes to the division septum.</text>
</comment>
<evidence type="ECO:0000313" key="8">
    <source>
        <dbReference type="EMBL" id="SIO23108.1"/>
    </source>
</evidence>
<evidence type="ECO:0000256" key="1">
    <source>
        <dbReference type="ARBA" id="ARBA00022475"/>
    </source>
</evidence>
<dbReference type="AlphaFoldDB" id="A0A1N6HTB4"/>
<organism evidence="8 9">
    <name type="scientific">Nitrosomonas cryotolerans ATCC 49181</name>
    <dbReference type="NCBI Taxonomy" id="1131553"/>
    <lineage>
        <taxon>Bacteria</taxon>
        <taxon>Pseudomonadati</taxon>
        <taxon>Pseudomonadota</taxon>
        <taxon>Betaproteobacteria</taxon>
        <taxon>Nitrosomonadales</taxon>
        <taxon>Nitrosomonadaceae</taxon>
        <taxon>Nitrosomonas</taxon>
    </lineage>
</organism>
<dbReference type="EMBL" id="FSRO01000001">
    <property type="protein sequence ID" value="SIO23108.1"/>
    <property type="molecule type" value="Genomic_DNA"/>
</dbReference>
<dbReference type="NCBIfam" id="NF002058">
    <property type="entry name" value="PRK00888.1"/>
    <property type="match status" value="1"/>
</dbReference>
<dbReference type="Proteomes" id="UP000185062">
    <property type="component" value="Unassembled WGS sequence"/>
</dbReference>
<dbReference type="GO" id="GO:0005886">
    <property type="term" value="C:plasma membrane"/>
    <property type="evidence" value="ECO:0007669"/>
    <property type="project" value="UniProtKB-SubCell"/>
</dbReference>
<name>A0A1N6HTB4_9PROT</name>
<evidence type="ECO:0000256" key="5">
    <source>
        <dbReference type="ARBA" id="ARBA00023136"/>
    </source>
</evidence>
<dbReference type="Pfam" id="PF04977">
    <property type="entry name" value="DivIC"/>
    <property type="match status" value="1"/>
</dbReference>
<evidence type="ECO:0000256" key="7">
    <source>
        <dbReference type="HAMAP-Rule" id="MF_00599"/>
    </source>
</evidence>
<proteinExistence type="inferred from homology"/>
<comment type="function">
    <text evidence="7">Essential cell division protein. May link together the upstream cell division proteins, which are predominantly cytoplasmic, with the downstream cell division proteins, which are predominantly periplasmic.</text>
</comment>
<keyword evidence="3 7" id="KW-0812">Transmembrane</keyword>
<dbReference type="InterPro" id="IPR023081">
    <property type="entry name" value="Cell_div_FtsB"/>
</dbReference>
<dbReference type="GO" id="GO:0043093">
    <property type="term" value="P:FtsZ-dependent cytokinesis"/>
    <property type="evidence" value="ECO:0007669"/>
    <property type="project" value="UniProtKB-UniRule"/>
</dbReference>
<feature type="topological domain" description="Cytoplasmic" evidence="7">
    <location>
        <begin position="1"/>
        <end position="3"/>
    </location>
</feature>
<accession>A0A1N6HTB4</accession>
<reference evidence="8 9" key="1">
    <citation type="submission" date="2016-12" db="EMBL/GenBank/DDBJ databases">
        <authorList>
            <person name="Song W.-J."/>
            <person name="Kurnit D.M."/>
        </authorList>
    </citation>
    <scope>NUCLEOTIDE SEQUENCE [LARGE SCALE GENOMIC DNA]</scope>
    <source>
        <strain evidence="8 9">ATCC 49181</strain>
    </source>
</reference>
<gene>
    <name evidence="7" type="primary">ftsB</name>
    <name evidence="8" type="ORF">SAMN02743940_1353</name>
</gene>
<evidence type="ECO:0000256" key="6">
    <source>
        <dbReference type="ARBA" id="ARBA00023306"/>
    </source>
</evidence>
<feature type="topological domain" description="Periplasmic" evidence="7">
    <location>
        <begin position="22"/>
        <end position="92"/>
    </location>
</feature>
<keyword evidence="9" id="KW-1185">Reference proteome</keyword>
<keyword evidence="2 7" id="KW-0132">Cell division</keyword>
<feature type="coiled-coil region" evidence="7">
    <location>
        <begin position="43"/>
        <end position="70"/>
    </location>
</feature>
<dbReference type="PANTHER" id="PTHR37485">
    <property type="entry name" value="CELL DIVISION PROTEIN FTSB"/>
    <property type="match status" value="1"/>
</dbReference>
<keyword evidence="7" id="KW-0997">Cell inner membrane</keyword>
<keyword evidence="4 7" id="KW-1133">Transmembrane helix</keyword>
<evidence type="ECO:0000313" key="9">
    <source>
        <dbReference type="Proteomes" id="UP000185062"/>
    </source>
</evidence>
<keyword evidence="1 7" id="KW-1003">Cell membrane</keyword>
<sequence>MKSLTFILISLIVLLQHPLWLGKGNWLKVQEMDREVIAARQVNLELRNRNVILEAEVNDLKQGYDAIEERARSELGMIKQDEILFQILESSN</sequence>
<comment type="similarity">
    <text evidence="7">Belongs to the FtsB family.</text>
</comment>